<organism evidence="2 3">
    <name type="scientific">Roseinatronobacter alkalisoli</name>
    <dbReference type="NCBI Taxonomy" id="3028235"/>
    <lineage>
        <taxon>Bacteria</taxon>
        <taxon>Pseudomonadati</taxon>
        <taxon>Pseudomonadota</taxon>
        <taxon>Alphaproteobacteria</taxon>
        <taxon>Rhodobacterales</taxon>
        <taxon>Paracoccaceae</taxon>
        <taxon>Roseinatronobacter</taxon>
    </lineage>
</organism>
<gene>
    <name evidence="2" type="ORF">PUT78_23700</name>
</gene>
<protein>
    <recommendedName>
        <fullName evidence="4">Secreted protein</fullName>
    </recommendedName>
</protein>
<reference evidence="2" key="1">
    <citation type="submission" date="2023-02" db="EMBL/GenBank/DDBJ databases">
        <title>Description of Roseinatronobacter alkalisoli sp. nov., an alkaliphilic bacerium isolated from soda soil.</title>
        <authorList>
            <person name="Wei W."/>
        </authorList>
    </citation>
    <scope>NUCLEOTIDE SEQUENCE</scope>
    <source>
        <strain evidence="2">HJB301</strain>
    </source>
</reference>
<dbReference type="EMBL" id="JAQZSM010000128">
    <property type="protein sequence ID" value="MDD7974021.1"/>
    <property type="molecule type" value="Genomic_DNA"/>
</dbReference>
<feature type="non-terminal residue" evidence="2">
    <location>
        <position position="77"/>
    </location>
</feature>
<dbReference type="Proteomes" id="UP001431784">
    <property type="component" value="Unassembled WGS sequence"/>
</dbReference>
<feature type="region of interest" description="Disordered" evidence="1">
    <location>
        <begin position="36"/>
        <end position="55"/>
    </location>
</feature>
<proteinExistence type="predicted"/>
<accession>A0ABT5TFW1</accession>
<dbReference type="RefSeq" id="WP_274354664.1">
    <property type="nucleotide sequence ID" value="NZ_JAQZSM010000128.1"/>
</dbReference>
<evidence type="ECO:0008006" key="4">
    <source>
        <dbReference type="Google" id="ProtNLM"/>
    </source>
</evidence>
<evidence type="ECO:0000313" key="2">
    <source>
        <dbReference type="EMBL" id="MDD7974021.1"/>
    </source>
</evidence>
<name>A0ABT5TFW1_9RHOB</name>
<keyword evidence="3" id="KW-1185">Reference proteome</keyword>
<evidence type="ECO:0000313" key="3">
    <source>
        <dbReference type="Proteomes" id="UP001431784"/>
    </source>
</evidence>
<sequence length="77" mass="7985">MAALLIMLRVQCCGVTVGSPPLAQATATSTFSAQCRRSSSSDAARRPPEAVTQAAGAARRVQSFVILDTAHPKDAIT</sequence>
<comment type="caution">
    <text evidence="2">The sequence shown here is derived from an EMBL/GenBank/DDBJ whole genome shotgun (WGS) entry which is preliminary data.</text>
</comment>
<evidence type="ECO:0000256" key="1">
    <source>
        <dbReference type="SAM" id="MobiDB-lite"/>
    </source>
</evidence>